<reference evidence="4" key="1">
    <citation type="submission" date="2016-11" db="EMBL/GenBank/DDBJ databases">
        <authorList>
            <person name="Varghese N."/>
            <person name="Submissions S."/>
        </authorList>
    </citation>
    <scope>NUCLEOTIDE SEQUENCE [LARGE SCALE GENOMIC DNA]</scope>
    <source>
        <strain evidence="4">UWOS</strain>
    </source>
</reference>
<dbReference type="InterPro" id="IPR052762">
    <property type="entry name" value="PCW_deacetylase/CE"/>
</dbReference>
<dbReference type="InterPro" id="IPR036514">
    <property type="entry name" value="SGNH_hydro_sf"/>
</dbReference>
<dbReference type="InterPro" id="IPR013830">
    <property type="entry name" value="SGNH_hydro"/>
</dbReference>
<dbReference type="Gene3D" id="2.60.120.260">
    <property type="entry name" value="Galactose-binding domain-like"/>
    <property type="match status" value="1"/>
</dbReference>
<dbReference type="InterPro" id="IPR040794">
    <property type="entry name" value="CE2_N"/>
</dbReference>
<dbReference type="EMBL" id="FRAW01000036">
    <property type="protein sequence ID" value="SHL11497.1"/>
    <property type="molecule type" value="Genomic_DNA"/>
</dbReference>
<dbReference type="Pfam" id="PF13472">
    <property type="entry name" value="Lipase_GDSL_2"/>
    <property type="match status" value="1"/>
</dbReference>
<feature type="domain" description="Carbohydrate esterase 2 N-terminal" evidence="2">
    <location>
        <begin position="9"/>
        <end position="99"/>
    </location>
</feature>
<evidence type="ECO:0000313" key="4">
    <source>
        <dbReference type="Proteomes" id="UP000184275"/>
    </source>
</evidence>
<evidence type="ECO:0000313" key="3">
    <source>
        <dbReference type="EMBL" id="SHL11497.1"/>
    </source>
</evidence>
<dbReference type="Proteomes" id="UP000184275">
    <property type="component" value="Unassembled WGS sequence"/>
</dbReference>
<keyword evidence="4" id="KW-1185">Reference proteome</keyword>
<sequence>MPFSEVTFHGRWLLEPSAARASAPATSFSFAFEGRSLAVELEGEAQFRIEIDGVETGELRTRERNLYVVAQNLEAGLHQASIVKKTETELGCISLFRIQPEPVPRSPSEPNSRSRLEFIGDSYTVGFGNMARDPITGTAFTTTDATRSYGALTAQKLGADFQINAYSGRGLVQNYMGIAPRWNIPRLYEYALGGEAMLGNSPPWDFSRFSPDVVCLFIGINDWQGECCHPNPQLFDTAYADFLNILRTHYESPQFVLLSTDIYPQNCLSERVESVCAREISKGNRDVRHLYLETPRNAGLDFHPHFACHEQMAKALFQEIQSFSRKKIVL</sequence>
<accession>A0A1M6XZY1</accession>
<proteinExistence type="predicted"/>
<evidence type="ECO:0000259" key="1">
    <source>
        <dbReference type="Pfam" id="PF13472"/>
    </source>
</evidence>
<dbReference type="SUPFAM" id="SSF52266">
    <property type="entry name" value="SGNH hydrolase"/>
    <property type="match status" value="1"/>
</dbReference>
<dbReference type="GO" id="GO:0016788">
    <property type="term" value="F:hydrolase activity, acting on ester bonds"/>
    <property type="evidence" value="ECO:0007669"/>
    <property type="project" value="UniProtKB-ARBA"/>
</dbReference>
<keyword evidence="3" id="KW-0378">Hydrolase</keyword>
<gene>
    <name evidence="3" type="ORF">SAMN05720469_13614</name>
</gene>
<feature type="domain" description="SGNH hydrolase-type esterase" evidence="1">
    <location>
        <begin position="118"/>
        <end position="314"/>
    </location>
</feature>
<organism evidence="3 4">
    <name type="scientific">Fibrobacter intestinalis</name>
    <dbReference type="NCBI Taxonomy" id="28122"/>
    <lineage>
        <taxon>Bacteria</taxon>
        <taxon>Pseudomonadati</taxon>
        <taxon>Fibrobacterota</taxon>
        <taxon>Fibrobacteria</taxon>
        <taxon>Fibrobacterales</taxon>
        <taxon>Fibrobacteraceae</taxon>
        <taxon>Fibrobacter</taxon>
    </lineage>
</organism>
<evidence type="ECO:0000259" key="2">
    <source>
        <dbReference type="Pfam" id="PF17996"/>
    </source>
</evidence>
<dbReference type="Gene3D" id="3.40.50.1110">
    <property type="entry name" value="SGNH hydrolase"/>
    <property type="match status" value="1"/>
</dbReference>
<dbReference type="Pfam" id="PF17996">
    <property type="entry name" value="CE2_N"/>
    <property type="match status" value="1"/>
</dbReference>
<dbReference type="PANTHER" id="PTHR37834:SF2">
    <property type="entry name" value="ESTERASE, SGNH HYDROLASE-TYPE"/>
    <property type="match status" value="1"/>
</dbReference>
<dbReference type="PANTHER" id="PTHR37834">
    <property type="entry name" value="GDSL-LIKE LIPASE/ACYLHYDROLASE DOMAIN PROTEIN (AFU_ORTHOLOGUE AFUA_2G00620)"/>
    <property type="match status" value="1"/>
</dbReference>
<name>A0A1M6XZY1_9BACT</name>
<dbReference type="AlphaFoldDB" id="A0A1M6XZY1"/>
<protein>
    <submittedName>
        <fullName evidence="3">GDSL-like Lipase/Acylhydrolase family protein</fullName>
    </submittedName>
</protein>